<dbReference type="PROSITE" id="PS50887">
    <property type="entry name" value="GGDEF"/>
    <property type="match status" value="1"/>
</dbReference>
<comment type="caution">
    <text evidence="10">The sequence shown here is derived from an EMBL/GenBank/DDBJ whole genome shotgun (WGS) entry which is preliminary data.</text>
</comment>
<dbReference type="InterPro" id="IPR000014">
    <property type="entry name" value="PAS"/>
</dbReference>
<keyword evidence="7" id="KW-0902">Two-component regulatory system</keyword>
<gene>
    <name evidence="10" type="ORF">KJI95_03360</name>
</gene>
<dbReference type="SUPFAM" id="SSF103190">
    <property type="entry name" value="Sensory domain-like"/>
    <property type="match status" value="2"/>
</dbReference>
<dbReference type="CDD" id="cd00130">
    <property type="entry name" value="PAS"/>
    <property type="match status" value="1"/>
</dbReference>
<organism evidence="10 11">
    <name type="scientific">Shewanella jiangmenensis</name>
    <dbReference type="NCBI Taxonomy" id="2837387"/>
    <lineage>
        <taxon>Bacteria</taxon>
        <taxon>Pseudomonadati</taxon>
        <taxon>Pseudomonadota</taxon>
        <taxon>Gammaproteobacteria</taxon>
        <taxon>Alteromonadales</taxon>
        <taxon>Shewanellaceae</taxon>
        <taxon>Shewanella</taxon>
    </lineage>
</organism>
<keyword evidence="2" id="KW-0597">Phosphoprotein</keyword>
<dbReference type="InterPro" id="IPR029787">
    <property type="entry name" value="Nucleotide_cyclase"/>
</dbReference>
<dbReference type="EMBL" id="JAHEPS010000001">
    <property type="protein sequence ID" value="MBT1443559.1"/>
    <property type="molecule type" value="Genomic_DNA"/>
</dbReference>
<keyword evidence="4" id="KW-0547">Nucleotide-binding</keyword>
<reference evidence="10 11" key="1">
    <citation type="submission" date="2021-05" db="EMBL/GenBank/DDBJ databases">
        <title>Shewanella sp. JM162201.</title>
        <authorList>
            <person name="Xu S."/>
            <person name="Li A."/>
        </authorList>
    </citation>
    <scope>NUCLEOTIDE SEQUENCE [LARGE SCALE GENOMIC DNA]</scope>
    <source>
        <strain evidence="10 11">JM162201</strain>
    </source>
</reference>
<dbReference type="SUPFAM" id="SSF55785">
    <property type="entry name" value="PYP-like sensor domain (PAS domain)"/>
    <property type="match status" value="1"/>
</dbReference>
<evidence type="ECO:0000256" key="7">
    <source>
        <dbReference type="ARBA" id="ARBA00023012"/>
    </source>
</evidence>
<dbReference type="Proteomes" id="UP001195903">
    <property type="component" value="Unassembled WGS sequence"/>
</dbReference>
<evidence type="ECO:0000256" key="2">
    <source>
        <dbReference type="ARBA" id="ARBA00022553"/>
    </source>
</evidence>
<dbReference type="SMART" id="SM00091">
    <property type="entry name" value="PAS"/>
    <property type="match status" value="2"/>
</dbReference>
<evidence type="ECO:0000256" key="1">
    <source>
        <dbReference type="ARBA" id="ARBA00004370"/>
    </source>
</evidence>
<accession>A0ABS5UZD9</accession>
<keyword evidence="5" id="KW-0418">Kinase</keyword>
<evidence type="ECO:0000256" key="5">
    <source>
        <dbReference type="ARBA" id="ARBA00022777"/>
    </source>
</evidence>
<evidence type="ECO:0000256" key="8">
    <source>
        <dbReference type="SAM" id="Phobius"/>
    </source>
</evidence>
<evidence type="ECO:0000256" key="6">
    <source>
        <dbReference type="ARBA" id="ARBA00022840"/>
    </source>
</evidence>
<dbReference type="InterPro" id="IPR043128">
    <property type="entry name" value="Rev_trsase/Diguanyl_cyclase"/>
</dbReference>
<comment type="subcellular location">
    <subcellularLocation>
        <location evidence="1">Membrane</location>
    </subcellularLocation>
</comment>
<keyword evidence="3" id="KW-0808">Transferase</keyword>
<dbReference type="InterPro" id="IPR035965">
    <property type="entry name" value="PAS-like_dom_sf"/>
</dbReference>
<dbReference type="Pfam" id="PF13426">
    <property type="entry name" value="PAS_9"/>
    <property type="match status" value="1"/>
</dbReference>
<feature type="transmembrane region" description="Helical" evidence="8">
    <location>
        <begin position="28"/>
        <end position="50"/>
    </location>
</feature>
<protein>
    <submittedName>
        <fullName evidence="10">PAS domain-containing protein</fullName>
    </submittedName>
</protein>
<keyword evidence="8" id="KW-0812">Transmembrane</keyword>
<evidence type="ECO:0000259" key="9">
    <source>
        <dbReference type="PROSITE" id="PS50887"/>
    </source>
</evidence>
<dbReference type="RefSeq" id="WP_214505736.1">
    <property type="nucleotide sequence ID" value="NZ_JAHEPS010000001.1"/>
</dbReference>
<keyword evidence="8" id="KW-1133">Transmembrane helix</keyword>
<evidence type="ECO:0000256" key="4">
    <source>
        <dbReference type="ARBA" id="ARBA00022741"/>
    </source>
</evidence>
<evidence type="ECO:0000313" key="11">
    <source>
        <dbReference type="Proteomes" id="UP001195903"/>
    </source>
</evidence>
<sequence>MLKPNSGLSPSLSLLADSQGVRWSHQRILALSSQLAMLVISVVLVVNVSITLGERRLQEEWATQRYSELQTVGAMIADKVTFQQFRTQTFARGELLRQYMESGDEQLKQKLLLQWTALQKNMPELMGIALFNTKGEFLFASTDLFGRQTLPPSLLGGARNMGGNEIYSSPMEFLSVNGGLEPYMYQLAWLENPDQSVRGYLVTYNSMLRTLEMIKPALSAGQSPMMMFDTQGLMYAGATDAPLPRLPESLNASLRQSYPALWRQMAMSNFGQFHGDDATFVYLKVDLTTQYETRREYFLVSYIRNDDIAARFARWQTILIVGAAIMTLLASAALILVHLYRMEQRARFNSIQLAADLFTGDEGLLLVNDAGRVLSANRKAGQLLSLEATQLTDRSLQRCLQLDDAEYQQIVERTKTKGEWQGELKLDTSPSATIRVQLRFTHANRDKQQYFLAELTDISELSECRKEESLQRLLADSAVATALTLADGTLLKHNSAFEQLLDGVEIQDANLTELLENDLGNQWPRITQMVAMQGSWQGQILCSSSAASCLQATLKGHLDEEGEIEYLVCTLEQAARAPRGRDNGQLIPNRSTILANIEDLSRYFDALTDSGRSGACLMLMDISPAGMLSHMSDIGQLEKRQQEVEMHLLRELPTNFQISHWQLGKLVIILPHTDATEAHRYATESMEQLGSHGLSEGICIGIASYQSGQDLEAFISHAEIALKRAKQTGDQKICQAFTR</sequence>
<feature type="transmembrane region" description="Helical" evidence="8">
    <location>
        <begin position="318"/>
        <end position="340"/>
    </location>
</feature>
<evidence type="ECO:0000313" key="10">
    <source>
        <dbReference type="EMBL" id="MBT1443559.1"/>
    </source>
</evidence>
<name>A0ABS5UZD9_9GAMM</name>
<dbReference type="Gene3D" id="3.30.450.20">
    <property type="entry name" value="PAS domain"/>
    <property type="match status" value="1"/>
</dbReference>
<proteinExistence type="predicted"/>
<dbReference type="SUPFAM" id="SSF55073">
    <property type="entry name" value="Nucleotide cyclase"/>
    <property type="match status" value="1"/>
</dbReference>
<keyword evidence="8" id="KW-0472">Membrane</keyword>
<feature type="domain" description="GGDEF" evidence="9">
    <location>
        <begin position="613"/>
        <end position="738"/>
    </location>
</feature>
<keyword evidence="6" id="KW-0067">ATP-binding</keyword>
<dbReference type="InterPro" id="IPR000160">
    <property type="entry name" value="GGDEF_dom"/>
</dbReference>
<evidence type="ECO:0000256" key="3">
    <source>
        <dbReference type="ARBA" id="ARBA00022679"/>
    </source>
</evidence>
<dbReference type="Gene3D" id="3.30.70.270">
    <property type="match status" value="1"/>
</dbReference>
<keyword evidence="11" id="KW-1185">Reference proteome</keyword>
<dbReference type="InterPro" id="IPR029151">
    <property type="entry name" value="Sensor-like_sf"/>
</dbReference>